<organism evidence="2 3">
    <name type="scientific">Roseospirillum parvum</name>
    <dbReference type="NCBI Taxonomy" id="83401"/>
    <lineage>
        <taxon>Bacteria</taxon>
        <taxon>Pseudomonadati</taxon>
        <taxon>Pseudomonadota</taxon>
        <taxon>Alphaproteobacteria</taxon>
        <taxon>Rhodospirillales</taxon>
        <taxon>Rhodospirillaceae</taxon>
        <taxon>Roseospirillum</taxon>
    </lineage>
</organism>
<dbReference type="EMBL" id="FNCV01000001">
    <property type="protein sequence ID" value="SDG50637.1"/>
    <property type="molecule type" value="Genomic_DNA"/>
</dbReference>
<gene>
    <name evidence="2" type="ORF">SAMN05421742_101424</name>
</gene>
<dbReference type="SUPFAM" id="SSF48452">
    <property type="entry name" value="TPR-like"/>
    <property type="match status" value="1"/>
</dbReference>
<keyword evidence="3" id="KW-1185">Reference proteome</keyword>
<accession>A0A1G7UT24</accession>
<dbReference type="Proteomes" id="UP000217076">
    <property type="component" value="Unassembled WGS sequence"/>
</dbReference>
<protein>
    <submittedName>
        <fullName evidence="2">Flp pilus assembly protein TadD, contains TPR repeats</fullName>
    </submittedName>
</protein>
<name>A0A1G7UT24_9PROT</name>
<feature type="region of interest" description="Disordered" evidence="1">
    <location>
        <begin position="280"/>
        <end position="320"/>
    </location>
</feature>
<dbReference type="InterPro" id="IPR011990">
    <property type="entry name" value="TPR-like_helical_dom_sf"/>
</dbReference>
<evidence type="ECO:0000313" key="2">
    <source>
        <dbReference type="EMBL" id="SDG50637.1"/>
    </source>
</evidence>
<feature type="compositionally biased region" description="Acidic residues" evidence="1">
    <location>
        <begin position="294"/>
        <end position="307"/>
    </location>
</feature>
<proteinExistence type="predicted"/>
<dbReference type="OrthoDB" id="422579at2"/>
<evidence type="ECO:0000313" key="3">
    <source>
        <dbReference type="Proteomes" id="UP000217076"/>
    </source>
</evidence>
<sequence>MARHFAPLPHRHPRPRRRAGHLALVLTVPLLLGACQTTQFDEPLPEGNGASPVRQGLIDMMEPSLREAATEAERNNDWQAAVRYLSTLQARSPENQALALRLARALRYSGEAELGHRVLAGLPPESAAHAEVRAEEGKLLLAMNRPQRALAVLESVAQRGDGADWELHSAMGVCEDYLGHHDRAQEHYQIALALNGDTPEVINNYALSLAQSGELDTAIRLLEQASGELGASPQLRQNLALLMALKGDAGAARALVLTDLPRDMANQNIHFYKGLAERSRPAPTLNLGPARDDMVDDLADDTPDDLSGDSPAKTPAKATD</sequence>
<reference evidence="3" key="1">
    <citation type="submission" date="2016-10" db="EMBL/GenBank/DDBJ databases">
        <authorList>
            <person name="Varghese N."/>
            <person name="Submissions S."/>
        </authorList>
    </citation>
    <scope>NUCLEOTIDE SEQUENCE [LARGE SCALE GENOMIC DNA]</scope>
    <source>
        <strain evidence="3">930I</strain>
    </source>
</reference>
<dbReference type="Pfam" id="PF13432">
    <property type="entry name" value="TPR_16"/>
    <property type="match status" value="2"/>
</dbReference>
<dbReference type="Gene3D" id="1.25.40.10">
    <property type="entry name" value="Tetratricopeptide repeat domain"/>
    <property type="match status" value="1"/>
</dbReference>
<dbReference type="PROSITE" id="PS51257">
    <property type="entry name" value="PROKAR_LIPOPROTEIN"/>
    <property type="match status" value="1"/>
</dbReference>
<dbReference type="RefSeq" id="WP_092614626.1">
    <property type="nucleotide sequence ID" value="NZ_FNCV01000001.1"/>
</dbReference>
<dbReference type="AlphaFoldDB" id="A0A1G7UT24"/>
<evidence type="ECO:0000256" key="1">
    <source>
        <dbReference type="SAM" id="MobiDB-lite"/>
    </source>
</evidence>
<dbReference type="STRING" id="83401.SAMN05421742_101424"/>